<reference evidence="2 3" key="1">
    <citation type="submission" date="2016-07" db="EMBL/GenBank/DDBJ databases">
        <title>Draft genome of the white-rot fungus Obba rivulosa 3A-2.</title>
        <authorList>
            <consortium name="DOE Joint Genome Institute"/>
            <person name="Miettinen O."/>
            <person name="Riley R."/>
            <person name="Acob R."/>
            <person name="Barry K."/>
            <person name="Cullen D."/>
            <person name="De Vries R."/>
            <person name="Hainaut M."/>
            <person name="Hatakka A."/>
            <person name="Henrissat B."/>
            <person name="Hilden K."/>
            <person name="Kuo R."/>
            <person name="Labutti K."/>
            <person name="Lipzen A."/>
            <person name="Makela M.R."/>
            <person name="Sandor L."/>
            <person name="Spatafora J.W."/>
            <person name="Grigoriev I.V."/>
            <person name="Hibbett D.S."/>
        </authorList>
    </citation>
    <scope>NUCLEOTIDE SEQUENCE [LARGE SCALE GENOMIC DNA]</scope>
    <source>
        <strain evidence="2 3">3A-2</strain>
    </source>
</reference>
<accession>A0A8E2DIS0</accession>
<gene>
    <name evidence="2" type="ORF">OBBRIDRAFT_835699</name>
</gene>
<dbReference type="EMBL" id="KV722423">
    <property type="protein sequence ID" value="OCH89620.1"/>
    <property type="molecule type" value="Genomic_DNA"/>
</dbReference>
<evidence type="ECO:0000256" key="1">
    <source>
        <dbReference type="SAM" id="MobiDB-lite"/>
    </source>
</evidence>
<organism evidence="2 3">
    <name type="scientific">Obba rivulosa</name>
    <dbReference type="NCBI Taxonomy" id="1052685"/>
    <lineage>
        <taxon>Eukaryota</taxon>
        <taxon>Fungi</taxon>
        <taxon>Dikarya</taxon>
        <taxon>Basidiomycota</taxon>
        <taxon>Agaricomycotina</taxon>
        <taxon>Agaricomycetes</taxon>
        <taxon>Polyporales</taxon>
        <taxon>Gelatoporiaceae</taxon>
        <taxon>Obba</taxon>
    </lineage>
</organism>
<evidence type="ECO:0000313" key="3">
    <source>
        <dbReference type="Proteomes" id="UP000250043"/>
    </source>
</evidence>
<feature type="region of interest" description="Disordered" evidence="1">
    <location>
        <begin position="1"/>
        <end position="59"/>
    </location>
</feature>
<keyword evidence="3" id="KW-1185">Reference proteome</keyword>
<dbReference type="Proteomes" id="UP000250043">
    <property type="component" value="Unassembled WGS sequence"/>
</dbReference>
<proteinExistence type="predicted"/>
<name>A0A8E2DIS0_9APHY</name>
<dbReference type="AlphaFoldDB" id="A0A8E2DIS0"/>
<protein>
    <submittedName>
        <fullName evidence="2">Uncharacterized protein</fullName>
    </submittedName>
</protein>
<sequence>MGPSGAEDLEERSYSARLGAGHGGQRLQHQHAYGIAGVGTHAKNPTSKPELKTRVAGESKNAASRAARAACAGPFTRGGCKGEHGGDESSSSYSASAVCERVGCRRVLAASYSLHPACSLRRASLARLAVCASVRLAAAHRPLTASKGCMYAILCARPNLQLPASEVRATLP</sequence>
<evidence type="ECO:0000313" key="2">
    <source>
        <dbReference type="EMBL" id="OCH89620.1"/>
    </source>
</evidence>